<dbReference type="AlphaFoldDB" id="A0A8H3FKC9"/>
<keyword evidence="2" id="KW-1185">Reference proteome</keyword>
<reference evidence="1" key="1">
    <citation type="submission" date="2021-03" db="EMBL/GenBank/DDBJ databases">
        <authorList>
            <person name="Tagirdzhanova G."/>
        </authorList>
    </citation>
    <scope>NUCLEOTIDE SEQUENCE</scope>
</reference>
<dbReference type="EMBL" id="CAJPDT010000038">
    <property type="protein sequence ID" value="CAF9925019.1"/>
    <property type="molecule type" value="Genomic_DNA"/>
</dbReference>
<comment type="caution">
    <text evidence="1">The sequence shown here is derived from an EMBL/GenBank/DDBJ whole genome shotgun (WGS) entry which is preliminary data.</text>
</comment>
<protein>
    <submittedName>
        <fullName evidence="1">Uncharacterized protein</fullName>
    </submittedName>
</protein>
<proteinExistence type="predicted"/>
<evidence type="ECO:0000313" key="2">
    <source>
        <dbReference type="Proteomes" id="UP000664534"/>
    </source>
</evidence>
<sequence>MEAWSGIIDVTVRSNLGVMDGKLRRTERHVSVPDISFYTTSSPDHSQWICADPINVPNLSSYIISQMPKDSDLPNTASTRVTEMFKPVERHLYAPPIPQRHCSPTNLQNHPRTREFLPDAPLLAYSTSSGGGVAMAFAGEFYEEHASASSNCDWEEGLKALTAMARDIGPHECRYEEVTLPGARPIGLENRWRIWKILKGIGSDGEEL</sequence>
<accession>A0A8H3FKC9</accession>
<name>A0A8H3FKC9_9LECA</name>
<dbReference type="Proteomes" id="UP000664534">
    <property type="component" value="Unassembled WGS sequence"/>
</dbReference>
<organism evidence="1 2">
    <name type="scientific">Imshaugia aleurites</name>
    <dbReference type="NCBI Taxonomy" id="172621"/>
    <lineage>
        <taxon>Eukaryota</taxon>
        <taxon>Fungi</taxon>
        <taxon>Dikarya</taxon>
        <taxon>Ascomycota</taxon>
        <taxon>Pezizomycotina</taxon>
        <taxon>Lecanoromycetes</taxon>
        <taxon>OSLEUM clade</taxon>
        <taxon>Lecanoromycetidae</taxon>
        <taxon>Lecanorales</taxon>
        <taxon>Lecanorineae</taxon>
        <taxon>Parmeliaceae</taxon>
        <taxon>Imshaugia</taxon>
    </lineage>
</organism>
<evidence type="ECO:0000313" key="1">
    <source>
        <dbReference type="EMBL" id="CAF9925019.1"/>
    </source>
</evidence>
<dbReference type="OrthoDB" id="3932329at2759"/>
<gene>
    <name evidence="1" type="ORF">IMSHALPRED_006354</name>
</gene>